<dbReference type="InterPro" id="IPR026444">
    <property type="entry name" value="Secre_tail"/>
</dbReference>
<keyword evidence="1" id="KW-0732">Signal</keyword>
<evidence type="ECO:0000259" key="3">
    <source>
        <dbReference type="Pfam" id="PF19081"/>
    </source>
</evidence>
<gene>
    <name evidence="4" type="ORF">ACFFUU_13520</name>
</gene>
<evidence type="ECO:0000313" key="5">
    <source>
        <dbReference type="Proteomes" id="UP001589576"/>
    </source>
</evidence>
<dbReference type="InterPro" id="IPR044023">
    <property type="entry name" value="Ig_7"/>
</dbReference>
<protein>
    <submittedName>
        <fullName evidence="4">T9SS type A sorting domain-containing protein</fullName>
    </submittedName>
</protein>
<dbReference type="Pfam" id="PF18962">
    <property type="entry name" value="Por_Secre_tail"/>
    <property type="match status" value="1"/>
</dbReference>
<sequence>MSLNYFLKHLSSYGSLLTNNTKNRELSLKGFSFIVMLFVMTSMQSQTTFTSVQSGDYTDPATWGTANAPTSDDHVIISSGNVVTLNDLLTARNVTIDGSLESTEASIEFVVTGNLTVTLGGLFKGIYFYTTTWGGYNKGIQLSVAGNITNNGRIDLSEGSSYDPEGVLNLNGTAVQTVTGLGTFGGTIYSTDNSNTGGVINQLIINNSSSATPNIVWGFDNVKIRSGITLTSAKIDLGTNKITIGNYGSATINCPAGNGFLSGTIGRWYGAYDTFAPLSPGSDYSNNNALFPFISADGKSRSAFITRPNDTTNSAVSGELSVSYFDASAVSNGFSIVDGTYTVTDIYEGAWSIDKDATYVFPLGNHSVAFSAEEAYLIKNGNSRIIKADGTTVGVHQTGTTTPFAQRIGLSDTDLSNAFLVGYNATLDTPVTSVQSGNWNAASTWSSNSVPSCSDTVTLLTGHTVTVNSVSSVAGVNINAGATLINDSSSLTVGCTNNNASFSNKGTFTINAGSLIVNGNVSHANGSTFNQIGGDIIVDGNNNGDAATSIDQTLFKIGNASLNLTGGKITIVDPPVVSASLVTSHTITSIVPCTGFFCWNPTDTYLDSIDDLAIGQVIVGSGIPAGTTITSINFDGSIDTSPSLPATGLSLPLTVSFYNVGNSVSAFVYDSSTNYAVGSGHTLQIGDGISTQKSTVTTNGYNCNFRAADGTLSLNNLIVDALDATNRFVNLDNNNANSSIVVMNVQNDFTITHGKVKGAGVDTYYGGNVVNNGELNMYNTTFFGNYIDGSYTATSNSQTISGTGTFNAQTDVALNTAANTGSVSQLKVNNTSTAGVTFTVPFNVVSGLVMTDGIIHTSATSLLKVGAPAMSYTSSVTGNFGANCYVDGPFAKDIGGGQNAIDLTNGSGFIDKFFFPVGKSSYAPIWVAITTPTGGFGSPGANIRAEAFETNAGTPSANIAHLNQNRWEVSKTAGTVIDFNIKVAVDAVVDDSYIIVQAPTAAGVYDNDFGITATYTTGTPNTLTSTSAPLPFSSFKGFFSTARQAECSAVTPGNTVASETAICGGKSVTLSLENVIIGEGISYQWQSSTNGSSYADITGAVSPTSSVAPLENTYYRCNVTCSFSTTTVASTPIQITLNNTIIATTPATICQPTDTATLLATSSSGDVKWYDAQTGGTTLGTGNSFTTPVITATTTFYAGTETTASGTAGLIYTNDGYGTGGTNKGLVFNLSNSIVLNSVKVYPQQNPGGTGPLPITVRVLQNGVQVPGTVDVTFTPDTFSDYSPTTTAQTVTLNYTLAAGNNYSLEVIDGITYDNALAYLSPFPSPFPVTNGSVSIVGGIDSGYVDTYSYYFFFDWDITEVCSSARVAVTATVQTALECGLGNPSVAESLANVVAYPNPFGDTFKLAIQTNITADVDVKVYDMLGRLLEHKVSSFDKISQMEIGSGYPSGVYNVVVTQDNKTKALHVIKR</sequence>
<proteinExistence type="predicted"/>
<dbReference type="RefSeq" id="WP_290284485.1">
    <property type="nucleotide sequence ID" value="NZ_JAUFQN010000019.1"/>
</dbReference>
<dbReference type="NCBIfam" id="TIGR04183">
    <property type="entry name" value="Por_Secre_tail"/>
    <property type="match status" value="1"/>
</dbReference>
<keyword evidence="5" id="KW-1185">Reference proteome</keyword>
<comment type="caution">
    <text evidence="4">The sequence shown here is derived from an EMBL/GenBank/DDBJ whole genome shotgun (WGS) entry which is preliminary data.</text>
</comment>
<feature type="domain" description="Secretion system C-terminal sorting" evidence="2">
    <location>
        <begin position="1396"/>
        <end position="1463"/>
    </location>
</feature>
<organism evidence="4 5">
    <name type="scientific">Flavobacterium paronense</name>
    <dbReference type="NCBI Taxonomy" id="1392775"/>
    <lineage>
        <taxon>Bacteria</taxon>
        <taxon>Pseudomonadati</taxon>
        <taxon>Bacteroidota</taxon>
        <taxon>Flavobacteriia</taxon>
        <taxon>Flavobacteriales</taxon>
        <taxon>Flavobacteriaceae</taxon>
        <taxon>Flavobacterium</taxon>
    </lineage>
</organism>
<reference evidence="4 5" key="1">
    <citation type="submission" date="2024-09" db="EMBL/GenBank/DDBJ databases">
        <authorList>
            <person name="Sun Q."/>
            <person name="Mori K."/>
        </authorList>
    </citation>
    <scope>NUCLEOTIDE SEQUENCE [LARGE SCALE GENOMIC DNA]</scope>
    <source>
        <strain evidence="4 5">CECT 8460</strain>
    </source>
</reference>
<dbReference type="EMBL" id="JBHMFB010000044">
    <property type="protein sequence ID" value="MFB9090629.1"/>
    <property type="molecule type" value="Genomic_DNA"/>
</dbReference>
<feature type="domain" description="Ig-like" evidence="3">
    <location>
        <begin position="1143"/>
        <end position="1201"/>
    </location>
</feature>
<accession>A0ABV5GHM9</accession>
<name>A0ABV5GHM9_9FLAO</name>
<evidence type="ECO:0000256" key="1">
    <source>
        <dbReference type="ARBA" id="ARBA00022729"/>
    </source>
</evidence>
<evidence type="ECO:0000259" key="2">
    <source>
        <dbReference type="Pfam" id="PF18962"/>
    </source>
</evidence>
<evidence type="ECO:0000313" key="4">
    <source>
        <dbReference type="EMBL" id="MFB9090629.1"/>
    </source>
</evidence>
<dbReference type="Pfam" id="PF19081">
    <property type="entry name" value="Ig_7"/>
    <property type="match status" value="1"/>
</dbReference>
<dbReference type="Proteomes" id="UP001589576">
    <property type="component" value="Unassembled WGS sequence"/>
</dbReference>